<name>A0A8J1TVC8_OWEFU</name>
<feature type="compositionally biased region" description="Basic and acidic residues" evidence="12">
    <location>
        <begin position="150"/>
        <end position="177"/>
    </location>
</feature>
<protein>
    <recommendedName>
        <fullName evidence="10">Coatomer subunit delta</fullName>
    </recommendedName>
</protein>
<keyword evidence="3 10" id="KW-0813">Transport</keyword>
<keyword evidence="14" id="KW-1185">Reference proteome</keyword>
<dbReference type="SUPFAM" id="SSF49447">
    <property type="entry name" value="Second domain of Mu2 adaptin subunit (ap50) of ap2 adaptor"/>
    <property type="match status" value="1"/>
</dbReference>
<evidence type="ECO:0000256" key="6">
    <source>
        <dbReference type="ARBA" id="ARBA00022927"/>
    </source>
</evidence>
<dbReference type="CDD" id="cd14830">
    <property type="entry name" value="Delta_COP_N"/>
    <property type="match status" value="1"/>
</dbReference>
<dbReference type="PANTHER" id="PTHR10121:SF0">
    <property type="entry name" value="COATOMER SUBUNIT DELTA"/>
    <property type="match status" value="1"/>
</dbReference>
<accession>A0A8J1TVC8</accession>
<feature type="compositionally biased region" description="Polar residues" evidence="12">
    <location>
        <begin position="213"/>
        <end position="227"/>
    </location>
</feature>
<dbReference type="InterPro" id="IPR036168">
    <property type="entry name" value="AP2_Mu_C_sf"/>
</dbReference>
<dbReference type="OrthoDB" id="10266042at2759"/>
<evidence type="ECO:0000256" key="4">
    <source>
        <dbReference type="ARBA" id="ARBA00022490"/>
    </source>
</evidence>
<dbReference type="GO" id="GO:0006888">
    <property type="term" value="P:endoplasmic reticulum to Golgi vesicle-mediated transport"/>
    <property type="evidence" value="ECO:0007669"/>
    <property type="project" value="TreeGrafter"/>
</dbReference>
<evidence type="ECO:0000256" key="2">
    <source>
        <dbReference type="ARBA" id="ARBA00011775"/>
    </source>
</evidence>
<dbReference type="FunFam" id="3.30.450.60:FF:000003">
    <property type="entry name" value="Coatomer subunit delta"/>
    <property type="match status" value="1"/>
</dbReference>
<evidence type="ECO:0000256" key="10">
    <source>
        <dbReference type="RuleBase" id="RU364018"/>
    </source>
</evidence>
<dbReference type="GO" id="GO:0006890">
    <property type="term" value="P:retrograde vesicle-mediated transport, Golgi to endoplasmic reticulum"/>
    <property type="evidence" value="ECO:0007669"/>
    <property type="project" value="UniProtKB-UniRule"/>
</dbReference>
<dbReference type="InterPro" id="IPR028565">
    <property type="entry name" value="MHD"/>
</dbReference>
<evidence type="ECO:0000256" key="5">
    <source>
        <dbReference type="ARBA" id="ARBA00022892"/>
    </source>
</evidence>
<dbReference type="InterPro" id="IPR011012">
    <property type="entry name" value="Longin-like_dom_sf"/>
</dbReference>
<keyword evidence="9 10" id="KW-0968">Cytoplasmic vesicle</keyword>
<evidence type="ECO:0000313" key="14">
    <source>
        <dbReference type="Proteomes" id="UP000749559"/>
    </source>
</evidence>
<dbReference type="FunFam" id="2.60.40.1170:FF:000007">
    <property type="entry name" value="Coatomer subunit delta"/>
    <property type="match status" value="1"/>
</dbReference>
<proteinExistence type="inferred from homology"/>
<dbReference type="CDD" id="cd09254">
    <property type="entry name" value="AP_delta-COPI_MHD"/>
    <property type="match status" value="1"/>
</dbReference>
<dbReference type="SUPFAM" id="SSF64356">
    <property type="entry name" value="SNARE-like"/>
    <property type="match status" value="1"/>
</dbReference>
<dbReference type="InterPro" id="IPR022775">
    <property type="entry name" value="AP_mu_sigma_su"/>
</dbReference>
<evidence type="ECO:0000256" key="8">
    <source>
        <dbReference type="ARBA" id="ARBA00023136"/>
    </source>
</evidence>
<evidence type="ECO:0000313" key="13">
    <source>
        <dbReference type="EMBL" id="CAH1796243.1"/>
    </source>
</evidence>
<evidence type="ECO:0000256" key="1">
    <source>
        <dbReference type="ARBA" id="ARBA00010516"/>
    </source>
</evidence>
<comment type="subcellular location">
    <subcellularLocation>
        <location evidence="10 11">Cytoplasm</location>
    </subcellularLocation>
    <subcellularLocation>
        <location evidence="10 11">Cytoplasmic vesicle</location>
        <location evidence="10 11">COPI-coated vesicle membrane</location>
        <topology evidence="10 11">Peripheral membrane protein</topology>
        <orientation evidence="10 11">Cytoplasmic side</orientation>
    </subcellularLocation>
    <subcellularLocation>
        <location evidence="10 11">Golgi apparatus membrane</location>
        <topology evidence="10 11">Peripheral membrane protein</topology>
        <orientation evidence="10 11">Cytoplasmic side</orientation>
    </subcellularLocation>
</comment>
<comment type="caution">
    <text evidence="13">The sequence shown here is derived from an EMBL/GenBank/DDBJ whole genome shotgun (WGS) entry which is preliminary data.</text>
</comment>
<keyword evidence="6 10" id="KW-0653">Protein transport</keyword>
<dbReference type="Pfam" id="PF00928">
    <property type="entry name" value="Adap_comp_sub"/>
    <property type="match status" value="1"/>
</dbReference>
<keyword evidence="5 10" id="KW-0931">ER-Golgi transport</keyword>
<dbReference type="PANTHER" id="PTHR10121">
    <property type="entry name" value="COATOMER SUBUNIT DELTA"/>
    <property type="match status" value="1"/>
</dbReference>
<dbReference type="InterPro" id="IPR027059">
    <property type="entry name" value="Coatomer_dsu"/>
</dbReference>
<evidence type="ECO:0000256" key="9">
    <source>
        <dbReference type="ARBA" id="ARBA00023329"/>
    </source>
</evidence>
<evidence type="ECO:0000256" key="12">
    <source>
        <dbReference type="SAM" id="MobiDB-lite"/>
    </source>
</evidence>
<comment type="subunit">
    <text evidence="2 10">Oligomeric complex that consists of at least the alpha, beta, beta', gamma, delta, epsilon and zeta subunits.</text>
</comment>
<feature type="compositionally biased region" description="Gly residues" evidence="12">
    <location>
        <begin position="179"/>
        <end position="197"/>
    </location>
</feature>
<comment type="function">
    <text evidence="10">The coatomer is a cytosolic protein complex that binds to dilysine motifs and reversibly associates with Golgi non-clathrin-coated vesicles, which further mediate biosynthetic protein transport from the ER, via the Golgi up to the trans Golgi network. Coatomer complex is required for budding from Golgi membranes, and is essential for the retrograde Golgi-to-ER transport of dilysine-tagged proteins.</text>
</comment>
<keyword evidence="8 10" id="KW-0472">Membrane</keyword>
<gene>
    <name evidence="13" type="ORF">OFUS_LOCUS20677</name>
</gene>
<dbReference type="GO" id="GO:0015031">
    <property type="term" value="P:protein transport"/>
    <property type="evidence" value="ECO:0007669"/>
    <property type="project" value="UniProtKB-KW"/>
</dbReference>
<dbReference type="EMBL" id="CAIIXF020000010">
    <property type="protein sequence ID" value="CAH1796243.1"/>
    <property type="molecule type" value="Genomic_DNA"/>
</dbReference>
<dbReference type="GO" id="GO:0030126">
    <property type="term" value="C:COPI vesicle coat"/>
    <property type="evidence" value="ECO:0007669"/>
    <property type="project" value="UniProtKB-UniRule"/>
</dbReference>
<evidence type="ECO:0000256" key="3">
    <source>
        <dbReference type="ARBA" id="ARBA00022448"/>
    </source>
</evidence>
<dbReference type="Gene3D" id="3.30.450.60">
    <property type="match status" value="1"/>
</dbReference>
<dbReference type="GO" id="GO:0000139">
    <property type="term" value="C:Golgi membrane"/>
    <property type="evidence" value="ECO:0007669"/>
    <property type="project" value="UniProtKB-SubCell"/>
</dbReference>
<feature type="region of interest" description="Disordered" evidence="12">
    <location>
        <begin position="149"/>
        <end position="233"/>
    </location>
</feature>
<dbReference type="Pfam" id="PF01217">
    <property type="entry name" value="Clat_adaptor_s"/>
    <property type="match status" value="1"/>
</dbReference>
<dbReference type="GO" id="GO:0051645">
    <property type="term" value="P:Golgi localization"/>
    <property type="evidence" value="ECO:0007669"/>
    <property type="project" value="TreeGrafter"/>
</dbReference>
<dbReference type="Proteomes" id="UP000749559">
    <property type="component" value="Unassembled WGS sequence"/>
</dbReference>
<organism evidence="13 14">
    <name type="scientific">Owenia fusiformis</name>
    <name type="common">Polychaete worm</name>
    <dbReference type="NCBI Taxonomy" id="6347"/>
    <lineage>
        <taxon>Eukaryota</taxon>
        <taxon>Metazoa</taxon>
        <taxon>Spiralia</taxon>
        <taxon>Lophotrochozoa</taxon>
        <taxon>Annelida</taxon>
        <taxon>Polychaeta</taxon>
        <taxon>Sedentaria</taxon>
        <taxon>Canalipalpata</taxon>
        <taxon>Sabellida</taxon>
        <taxon>Oweniida</taxon>
        <taxon>Oweniidae</taxon>
        <taxon>Owenia</taxon>
    </lineage>
</organism>
<reference evidence="13" key="1">
    <citation type="submission" date="2022-03" db="EMBL/GenBank/DDBJ databases">
        <authorList>
            <person name="Martin C."/>
        </authorList>
    </citation>
    <scope>NUCLEOTIDE SEQUENCE</scope>
</reference>
<comment type="similarity">
    <text evidence="1 10">Belongs to the adaptor complexes medium subunit family. Delta-COP subfamily.</text>
</comment>
<dbReference type="Gene3D" id="2.60.40.1170">
    <property type="entry name" value="Mu homology domain, subdomain B"/>
    <property type="match status" value="2"/>
</dbReference>
<evidence type="ECO:0000256" key="11">
    <source>
        <dbReference type="RuleBase" id="RU366052"/>
    </source>
</evidence>
<dbReference type="AlphaFoldDB" id="A0A8J1TVC8"/>
<dbReference type="PROSITE" id="PS51072">
    <property type="entry name" value="MHD"/>
    <property type="match status" value="1"/>
</dbReference>
<sequence>MVLLAAAVCNRSGKAIISRQFVEMTRSRIEGLLAAFPKLMNTGKQHTFVETESVRYVYQPMEKLYMLLITTKASNILEDLETLRLFAKVIPEYCRMMEESEIIDQAFPLIFAFDEVVALGYRESVNLAQIRTFTEMDSHEEKVFQAVRQTQEREAKEKMRQRAKELQQQRREQDKRGGRGPGFGGGFGGGSSSGFGGSSSSSSIDAVPVEPTPKSTYTAPSRPSSSGKAMKLGSKSKDVDTFVDQLKSEGQQVVSVAQQSKAPTAVSKASTPAVNQESVHLRMEEKLSCTAGRDGGLQNLEVHGMVLLKISDEKYGRVRVAVANNDSKGVQIQTHPNVDKKLFAAAGQIGLKNPAKPFPMNTDVGVLKWRFQSQDEAFMPLSINCWPNESGSGCDVNIEYELQMENLELNDVVISIPVPSGVGAPVVNECEGEYHYDNRKNILEWTHPVIDSSNLSGSMEFSIAGHPDDFFPVNVSFVSKKPYCDLELNDVRQVDGEASVKFSSEVLLYVEKYDIV</sequence>
<evidence type="ECO:0000256" key="7">
    <source>
        <dbReference type="ARBA" id="ARBA00023034"/>
    </source>
</evidence>
<keyword evidence="7 10" id="KW-0333">Golgi apparatus</keyword>
<keyword evidence="4 10" id="KW-0963">Cytoplasm</keyword>